<evidence type="ECO:0000256" key="1">
    <source>
        <dbReference type="PROSITE-ProRule" id="PRU00409"/>
    </source>
</evidence>
<reference evidence="3 4" key="1">
    <citation type="submission" date="2020-08" db="EMBL/GenBank/DDBJ databases">
        <title>Genomic Encyclopedia of Type Strains, Phase IV (KMG-IV): sequencing the most valuable type-strain genomes for metagenomic binning, comparative biology and taxonomic classification.</title>
        <authorList>
            <person name="Goeker M."/>
        </authorList>
    </citation>
    <scope>NUCLEOTIDE SEQUENCE [LARGE SCALE GENOMIC DNA]</scope>
    <source>
        <strain evidence="3 4">DSM 24696</strain>
    </source>
</reference>
<evidence type="ECO:0000313" key="4">
    <source>
        <dbReference type="Proteomes" id="UP000551878"/>
    </source>
</evidence>
<keyword evidence="4" id="KW-1185">Reference proteome</keyword>
<dbReference type="AlphaFoldDB" id="A0A840QSR7"/>
<dbReference type="PROSITE" id="PS50975">
    <property type="entry name" value="ATP_GRASP"/>
    <property type="match status" value="1"/>
</dbReference>
<dbReference type="InterPro" id="IPR011761">
    <property type="entry name" value="ATP-grasp"/>
</dbReference>
<gene>
    <name evidence="3" type="ORF">HNQ41_002779</name>
</gene>
<dbReference type="GO" id="GO:0005524">
    <property type="term" value="F:ATP binding"/>
    <property type="evidence" value="ECO:0007669"/>
    <property type="project" value="UniProtKB-UniRule"/>
</dbReference>
<dbReference type="Proteomes" id="UP000551878">
    <property type="component" value="Unassembled WGS sequence"/>
</dbReference>
<dbReference type="Pfam" id="PF15632">
    <property type="entry name" value="ATPgrasp_Ter"/>
    <property type="match status" value="1"/>
</dbReference>
<evidence type="ECO:0000259" key="2">
    <source>
        <dbReference type="PROSITE" id="PS50975"/>
    </source>
</evidence>
<organism evidence="3 4">
    <name type="scientific">Texcoconibacillus texcoconensis</name>
    <dbReference type="NCBI Taxonomy" id="1095777"/>
    <lineage>
        <taxon>Bacteria</taxon>
        <taxon>Bacillati</taxon>
        <taxon>Bacillota</taxon>
        <taxon>Bacilli</taxon>
        <taxon>Bacillales</taxon>
        <taxon>Bacillaceae</taxon>
        <taxon>Texcoconibacillus</taxon>
    </lineage>
</organism>
<dbReference type="SUPFAM" id="SSF56059">
    <property type="entry name" value="Glutathione synthetase ATP-binding domain-like"/>
    <property type="match status" value="1"/>
</dbReference>
<keyword evidence="3" id="KW-0436">Ligase</keyword>
<dbReference type="Gene3D" id="3.30.470.20">
    <property type="entry name" value="ATP-grasp fold, B domain"/>
    <property type="match status" value="1"/>
</dbReference>
<dbReference type="GO" id="GO:0016874">
    <property type="term" value="F:ligase activity"/>
    <property type="evidence" value="ECO:0007669"/>
    <property type="project" value="UniProtKB-KW"/>
</dbReference>
<dbReference type="GO" id="GO:0046872">
    <property type="term" value="F:metal ion binding"/>
    <property type="evidence" value="ECO:0007669"/>
    <property type="project" value="InterPro"/>
</dbReference>
<evidence type="ECO:0000313" key="3">
    <source>
        <dbReference type="EMBL" id="MBB5174562.1"/>
    </source>
</evidence>
<keyword evidence="1" id="KW-0067">ATP-binding</keyword>
<accession>A0A840QSR7</accession>
<sequence>MLFRRFDNLMIQEFMDGIEYGADVYIDLLSNEPVSIFIKEKLKMRAGETDKSVSVKDEHLFELITDFVKVAGFKGIIDINVFKVNGEYYISEVNPRFGGGYPYAYECGVNVPEMIIHNILGNENDDLIGRYDEGVYMMKFNEIKVKGTLK</sequence>
<keyword evidence="1" id="KW-0547">Nucleotide-binding</keyword>
<protein>
    <submittedName>
        <fullName evidence="3">Putative ATP-grasp superfamily ATP-dependent carboligase</fullName>
    </submittedName>
</protein>
<comment type="caution">
    <text evidence="3">The sequence shown here is derived from an EMBL/GenBank/DDBJ whole genome shotgun (WGS) entry which is preliminary data.</text>
</comment>
<proteinExistence type="predicted"/>
<feature type="domain" description="ATP-grasp" evidence="2">
    <location>
        <begin position="58"/>
        <end position="120"/>
    </location>
</feature>
<name>A0A840QSR7_9BACI</name>
<dbReference type="EMBL" id="JACHHB010000014">
    <property type="protein sequence ID" value="MBB5174562.1"/>
    <property type="molecule type" value="Genomic_DNA"/>
</dbReference>